<organism evidence="3 4">
    <name type="scientific">Subtercola boreus</name>
    <dbReference type="NCBI Taxonomy" id="120213"/>
    <lineage>
        <taxon>Bacteria</taxon>
        <taxon>Bacillati</taxon>
        <taxon>Actinomycetota</taxon>
        <taxon>Actinomycetes</taxon>
        <taxon>Micrococcales</taxon>
        <taxon>Microbacteriaceae</taxon>
        <taxon>Subtercola</taxon>
    </lineage>
</organism>
<reference evidence="3 4" key="1">
    <citation type="submission" date="2017-04" db="EMBL/GenBank/DDBJ databases">
        <title>Comparative genome analysis of Subtercola boreus.</title>
        <authorList>
            <person name="Cho Y.-J."/>
            <person name="Cho A."/>
            <person name="Kim O.-S."/>
            <person name="Lee J.-I."/>
        </authorList>
    </citation>
    <scope>NUCLEOTIDE SEQUENCE [LARGE SCALE GENOMIC DNA]</scope>
    <source>
        <strain evidence="3 4">P28004</strain>
    </source>
</reference>
<dbReference type="CDD" id="cd04186">
    <property type="entry name" value="GT_2_like_c"/>
    <property type="match status" value="1"/>
</dbReference>
<evidence type="ECO:0000313" key="4">
    <source>
        <dbReference type="Proteomes" id="UP000257080"/>
    </source>
</evidence>
<dbReference type="Pfam" id="PF13632">
    <property type="entry name" value="Glyco_trans_2_3"/>
    <property type="match status" value="1"/>
</dbReference>
<proteinExistence type="predicted"/>
<dbReference type="OrthoDB" id="9771846at2"/>
<accession>A0A3E0WFG1</accession>
<dbReference type="Pfam" id="PF00535">
    <property type="entry name" value="Glycos_transf_2"/>
    <property type="match status" value="1"/>
</dbReference>
<feature type="domain" description="Glycosyltransferase 2-like" evidence="1">
    <location>
        <begin position="2"/>
        <end position="165"/>
    </location>
</feature>
<dbReference type="AlphaFoldDB" id="A0A3E0WFG1"/>
<name>A0A3E0WFG1_9MICO</name>
<dbReference type="InterPro" id="IPR029044">
    <property type="entry name" value="Nucleotide-diphossugar_trans"/>
</dbReference>
<gene>
    <name evidence="3" type="ORF">B7R25_03245</name>
</gene>
<evidence type="ECO:0000313" key="3">
    <source>
        <dbReference type="EMBL" id="RFA28941.1"/>
    </source>
</evidence>
<dbReference type="EMBL" id="NBXE01000008">
    <property type="protein sequence ID" value="RFA28941.1"/>
    <property type="molecule type" value="Genomic_DNA"/>
</dbReference>
<dbReference type="PANTHER" id="PTHR43179:SF7">
    <property type="entry name" value="RHAMNOSYLTRANSFERASE WBBL"/>
    <property type="match status" value="1"/>
</dbReference>
<sequence length="279" mass="30468">MVVVSYFSRHDVVACLRSVPFASIRPPQVLVVNNAATDDLQGVLEPFGDTTLLEPGANLGYGGAVNYAAARLTDDTEWILVTNPDVEFSAGSIDELLAVAQSDDRIGVVGPRITNDDGTIYPSARDLPSLTVGAGHAALHRVWPENPWSKRYLRADKSKTPGTQPLASGWLSGACLLVRRTAFEQVGGFDDRFFMYFEDVDLGERLGNAGWRVLYVPSASVHHAGGTSTRDHSAAMQRAHHRSAYQYLAKRYHQWYYLPVRVALRVGLAARAAASLRAS</sequence>
<dbReference type="Proteomes" id="UP000257080">
    <property type="component" value="Unassembled WGS sequence"/>
</dbReference>
<dbReference type="PANTHER" id="PTHR43179">
    <property type="entry name" value="RHAMNOSYLTRANSFERASE WBBL"/>
    <property type="match status" value="1"/>
</dbReference>
<dbReference type="Gene3D" id="3.90.550.10">
    <property type="entry name" value="Spore Coat Polysaccharide Biosynthesis Protein SpsA, Chain A"/>
    <property type="match status" value="1"/>
</dbReference>
<dbReference type="InterPro" id="IPR001173">
    <property type="entry name" value="Glyco_trans_2-like"/>
</dbReference>
<evidence type="ECO:0000259" key="1">
    <source>
        <dbReference type="Pfam" id="PF00535"/>
    </source>
</evidence>
<protein>
    <recommendedName>
        <fullName evidence="1 2">Glycosyltransferase 2-like domain-containing protein</fullName>
    </recommendedName>
</protein>
<comment type="caution">
    <text evidence="3">The sequence shown here is derived from an EMBL/GenBank/DDBJ whole genome shotgun (WGS) entry which is preliminary data.</text>
</comment>
<evidence type="ECO:0000259" key="2">
    <source>
        <dbReference type="Pfam" id="PF13632"/>
    </source>
</evidence>
<feature type="domain" description="Glycosyltransferase 2-like" evidence="2">
    <location>
        <begin position="171"/>
        <end position="234"/>
    </location>
</feature>
<dbReference type="SUPFAM" id="SSF53448">
    <property type="entry name" value="Nucleotide-diphospho-sugar transferases"/>
    <property type="match status" value="1"/>
</dbReference>